<name>A0ABQ7GRB4_DUNSA</name>
<evidence type="ECO:0000256" key="12">
    <source>
        <dbReference type="SAM" id="MobiDB-lite"/>
    </source>
</evidence>
<organism evidence="14 15">
    <name type="scientific">Dunaliella salina</name>
    <name type="common">Green alga</name>
    <name type="synonym">Protococcus salinus</name>
    <dbReference type="NCBI Taxonomy" id="3046"/>
    <lineage>
        <taxon>Eukaryota</taxon>
        <taxon>Viridiplantae</taxon>
        <taxon>Chlorophyta</taxon>
        <taxon>core chlorophytes</taxon>
        <taxon>Chlorophyceae</taxon>
        <taxon>CS clade</taxon>
        <taxon>Chlamydomonadales</taxon>
        <taxon>Dunaliellaceae</taxon>
        <taxon>Dunaliella</taxon>
    </lineage>
</organism>
<evidence type="ECO:0000256" key="10">
    <source>
        <dbReference type="RuleBase" id="RU368072"/>
    </source>
</evidence>
<keyword evidence="7 10" id="KW-0539">Nucleus</keyword>
<evidence type="ECO:0000256" key="5">
    <source>
        <dbReference type="ARBA" id="ARBA00022838"/>
    </source>
</evidence>
<evidence type="ECO:0000256" key="2">
    <source>
        <dbReference type="ARBA" id="ARBA00022454"/>
    </source>
</evidence>
<evidence type="ECO:0000313" key="15">
    <source>
        <dbReference type="Proteomes" id="UP000815325"/>
    </source>
</evidence>
<dbReference type="PANTHER" id="PTHR10643">
    <property type="entry name" value="KINETOCHORE PROTEIN NDC80"/>
    <property type="match status" value="1"/>
</dbReference>
<comment type="similarity">
    <text evidence="1 10">Belongs to the NDC80/HEC1 family.</text>
</comment>
<evidence type="ECO:0000256" key="8">
    <source>
        <dbReference type="ARBA" id="ARBA00023306"/>
    </source>
</evidence>
<protein>
    <recommendedName>
        <fullName evidence="10">Kinetochore protein NDC80</fullName>
    </recommendedName>
</protein>
<dbReference type="InterPro" id="IPR005550">
    <property type="entry name" value="Kinetochore_Ndc80"/>
</dbReference>
<keyword evidence="8 10" id="KW-0131">Cell cycle</keyword>
<evidence type="ECO:0000313" key="14">
    <source>
        <dbReference type="EMBL" id="KAF5837128.1"/>
    </source>
</evidence>
<sequence>MNRGTAPSRVAAGKDGSNAGQTNGGGPRSRKSMLPTVSDKPQSTQQGMGGGFAGSIDARRSSAYNNGGKANGPKSDPRPVTDKAFVNNCIRTVITYLSTHGYPAAVAPKTLASPTAKDFTMIVQFLFQKFDPSMKIFGKIEDDVPLFFKRINYPFAISKSALFAVGSPHSWPAVLAALTWLVELLNYNAKVEEQGGGCTSASGQPGLLEDQESATKRQFFDYICTSYRYFLAGVRMHLGARTVRCLPGPRQVLLMAHGPCQVLPHASCMHLGAPAVSMHLVLQHAPGCNAVDDEMLEQFRVKERAVADAHARIKEANSTVVAEMQAIQSQPSPLVAAQARRAERGADTEKFEKLIDNLNGVVRPGLERLCEAYRTKATELGRDLLSLREAASSMAEACSEKREENAAAEAQVAKLEAQLKAAREAQEEKVKAAGARAERLKEEVLLANSIHQYYEQIPCAKTHTSCHIGHNLYKYALKKELVNHMRRACDAEIAKLRVDLRTALEAMLQHRMYVQQKLDATAAAVRQVQQEVHQMPAAMH</sequence>
<evidence type="ECO:0000259" key="13">
    <source>
        <dbReference type="Pfam" id="PF03801"/>
    </source>
</evidence>
<keyword evidence="15" id="KW-1185">Reference proteome</keyword>
<evidence type="ECO:0000256" key="6">
    <source>
        <dbReference type="ARBA" id="ARBA00023054"/>
    </source>
</evidence>
<comment type="function">
    <text evidence="10">Acts as a component of the essential kinetochore-associated NDC80 complex, which is required for chromosome segregation and spindle checkpoint activity.</text>
</comment>
<keyword evidence="9 10" id="KW-0137">Centromere</keyword>
<dbReference type="EMBL" id="MU069627">
    <property type="protein sequence ID" value="KAF5837128.1"/>
    <property type="molecule type" value="Genomic_DNA"/>
</dbReference>
<dbReference type="Gene3D" id="1.10.418.30">
    <property type="entry name" value="Ncd80 complex, Ncd80 subunit"/>
    <property type="match status" value="1"/>
</dbReference>
<dbReference type="PANTHER" id="PTHR10643:SF2">
    <property type="entry name" value="KINETOCHORE PROTEIN NDC80 HOMOLOG"/>
    <property type="match status" value="1"/>
</dbReference>
<keyword evidence="4 10" id="KW-0498">Mitosis</keyword>
<feature type="domain" description="Kinetochore protein Ndc80 CH" evidence="13">
    <location>
        <begin position="59"/>
        <end position="188"/>
    </location>
</feature>
<evidence type="ECO:0000256" key="3">
    <source>
        <dbReference type="ARBA" id="ARBA00022618"/>
    </source>
</evidence>
<keyword evidence="3 10" id="KW-0132">Cell division</keyword>
<dbReference type="InterPro" id="IPR055260">
    <property type="entry name" value="Ndc80_CH"/>
</dbReference>
<feature type="region of interest" description="Disordered" evidence="12">
    <location>
        <begin position="1"/>
        <end position="81"/>
    </location>
</feature>
<dbReference type="Proteomes" id="UP000815325">
    <property type="component" value="Unassembled WGS sequence"/>
</dbReference>
<evidence type="ECO:0000256" key="9">
    <source>
        <dbReference type="ARBA" id="ARBA00023328"/>
    </source>
</evidence>
<evidence type="ECO:0000256" key="7">
    <source>
        <dbReference type="ARBA" id="ARBA00023242"/>
    </source>
</evidence>
<reference evidence="14" key="1">
    <citation type="submission" date="2017-08" db="EMBL/GenBank/DDBJ databases">
        <authorList>
            <person name="Polle J.E."/>
            <person name="Barry K."/>
            <person name="Cushman J."/>
            <person name="Schmutz J."/>
            <person name="Tran D."/>
            <person name="Hathwaick L.T."/>
            <person name="Yim W.C."/>
            <person name="Jenkins J."/>
            <person name="Mckie-Krisberg Z.M."/>
            <person name="Prochnik S."/>
            <person name="Lindquist E."/>
            <person name="Dockter R.B."/>
            <person name="Adam C."/>
            <person name="Molina H."/>
            <person name="Bunkerborg J."/>
            <person name="Jin E."/>
            <person name="Buchheim M."/>
            <person name="Magnuson J."/>
        </authorList>
    </citation>
    <scope>NUCLEOTIDE SEQUENCE</scope>
    <source>
        <strain evidence="14">CCAP 19/18</strain>
    </source>
</reference>
<keyword evidence="6 11" id="KW-0175">Coiled coil</keyword>
<proteinExistence type="inferred from homology"/>
<comment type="caution">
    <text evidence="14">The sequence shown here is derived from an EMBL/GenBank/DDBJ whole genome shotgun (WGS) entry which is preliminary data.</text>
</comment>
<keyword evidence="2 10" id="KW-0158">Chromosome</keyword>
<evidence type="ECO:0000256" key="11">
    <source>
        <dbReference type="SAM" id="Coils"/>
    </source>
</evidence>
<keyword evidence="5 10" id="KW-0995">Kinetochore</keyword>
<comment type="subunit">
    <text evidence="10">Component of the NDC80 complex.</text>
</comment>
<comment type="subcellular location">
    <subcellularLocation>
        <location evidence="10">Chromosome</location>
        <location evidence="10">Centromere</location>
        <location evidence="10">Kinetochore</location>
    </subcellularLocation>
    <subcellularLocation>
        <location evidence="10">Nucleus</location>
    </subcellularLocation>
</comment>
<feature type="coiled-coil region" evidence="11">
    <location>
        <begin position="398"/>
        <end position="443"/>
    </location>
</feature>
<accession>A0ABQ7GRB4</accession>
<evidence type="ECO:0000256" key="4">
    <source>
        <dbReference type="ARBA" id="ARBA00022776"/>
    </source>
</evidence>
<evidence type="ECO:0000256" key="1">
    <source>
        <dbReference type="ARBA" id="ARBA00007050"/>
    </source>
</evidence>
<gene>
    <name evidence="14" type="ORF">DUNSADRAFT_4805</name>
</gene>
<dbReference type="Pfam" id="PF03801">
    <property type="entry name" value="Ndc80_HEC"/>
    <property type="match status" value="1"/>
</dbReference>
<dbReference type="InterPro" id="IPR038273">
    <property type="entry name" value="Ndc80_sf"/>
</dbReference>